<evidence type="ECO:0000313" key="2">
    <source>
        <dbReference type="Proteomes" id="UP000528286"/>
    </source>
</evidence>
<accession>A0A7W6J5G4</accession>
<comment type="caution">
    <text evidence="1">The sequence shown here is derived from an EMBL/GenBank/DDBJ whole genome shotgun (WGS) entry which is preliminary data.</text>
</comment>
<dbReference type="EMBL" id="JACIEZ010000004">
    <property type="protein sequence ID" value="MBB4065142.1"/>
    <property type="molecule type" value="Genomic_DNA"/>
</dbReference>
<dbReference type="PANTHER" id="PTHR37310:SF1">
    <property type="entry name" value="CYTOPLASMIC PROTEIN"/>
    <property type="match status" value="1"/>
</dbReference>
<dbReference type="InterPro" id="IPR044543">
    <property type="entry name" value="YHJQ-like"/>
</dbReference>
<reference evidence="1 2" key="1">
    <citation type="submission" date="2020-08" db="EMBL/GenBank/DDBJ databases">
        <title>Genomic Encyclopedia of Type Strains, Phase IV (KMG-IV): sequencing the most valuable type-strain genomes for metagenomic binning, comparative biology and taxonomic classification.</title>
        <authorList>
            <person name="Goeker M."/>
        </authorList>
    </citation>
    <scope>NUCLEOTIDE SEQUENCE [LARGE SCALE GENOMIC DNA]</scope>
    <source>
        <strain evidence="1 2">DSM 29853</strain>
    </source>
</reference>
<evidence type="ECO:0008006" key="3">
    <source>
        <dbReference type="Google" id="ProtNLM"/>
    </source>
</evidence>
<dbReference type="Proteomes" id="UP000528286">
    <property type="component" value="Unassembled WGS sequence"/>
</dbReference>
<evidence type="ECO:0000313" key="1">
    <source>
        <dbReference type="EMBL" id="MBB4065142.1"/>
    </source>
</evidence>
<dbReference type="AlphaFoldDB" id="A0A7W6J5G4"/>
<dbReference type="Gene3D" id="1.20.1270.360">
    <property type="match status" value="1"/>
</dbReference>
<gene>
    <name evidence="1" type="ORF">GGR23_002343</name>
</gene>
<dbReference type="CDD" id="cd08026">
    <property type="entry name" value="DUF326"/>
    <property type="match status" value="1"/>
</dbReference>
<sequence length="110" mass="12054">MKVYEEPMQACIDACMACYRECHSAQMQHCLTVGGAHIEPAHFRLMAACAEMCRASAHIMMTGSALHIHSCRACAEICEACAEDCARLDGMEACVRACMTCAERCREMAV</sequence>
<name>A0A7W6J5G4_9HYPH</name>
<keyword evidence="2" id="KW-1185">Reference proteome</keyword>
<dbReference type="Pfam" id="PF03860">
    <property type="entry name" value="Csp"/>
    <property type="match status" value="1"/>
</dbReference>
<dbReference type="InterPro" id="IPR005560">
    <property type="entry name" value="Csp_YhjQ"/>
</dbReference>
<protein>
    <recommendedName>
        <fullName evidence="3">Ferredoxin</fullName>
    </recommendedName>
</protein>
<proteinExistence type="predicted"/>
<dbReference type="RefSeq" id="WP_246365317.1">
    <property type="nucleotide sequence ID" value="NZ_JACIEZ010000004.1"/>
</dbReference>
<organism evidence="1 2">
    <name type="scientific">Gellertiella hungarica</name>
    <dbReference type="NCBI Taxonomy" id="1572859"/>
    <lineage>
        <taxon>Bacteria</taxon>
        <taxon>Pseudomonadati</taxon>
        <taxon>Pseudomonadota</taxon>
        <taxon>Alphaproteobacteria</taxon>
        <taxon>Hyphomicrobiales</taxon>
        <taxon>Rhizobiaceae</taxon>
        <taxon>Gellertiella</taxon>
    </lineage>
</organism>
<dbReference type="PANTHER" id="PTHR37310">
    <property type="entry name" value="CYTOPLASMIC PROTEIN-RELATED"/>
    <property type="match status" value="1"/>
</dbReference>